<dbReference type="HAMAP" id="MF_01974">
    <property type="entry name" value="MetAP_1"/>
    <property type="match status" value="1"/>
</dbReference>
<proteinExistence type="inferred from homology"/>
<dbReference type="GO" id="GO:0006508">
    <property type="term" value="P:proteolysis"/>
    <property type="evidence" value="ECO:0007669"/>
    <property type="project" value="UniProtKB-KW"/>
</dbReference>
<comment type="similarity">
    <text evidence="6">Belongs to the peptidase M24A family. Methionine aminopeptidase type 1 subfamily.</text>
</comment>
<keyword evidence="5 6" id="KW-0378">Hydrolase</keyword>
<dbReference type="CDD" id="cd01086">
    <property type="entry name" value="MetAP1"/>
    <property type="match status" value="1"/>
</dbReference>
<dbReference type="PRINTS" id="PR00599">
    <property type="entry name" value="MAPEPTIDASE"/>
</dbReference>
<evidence type="ECO:0000256" key="5">
    <source>
        <dbReference type="ARBA" id="ARBA00022801"/>
    </source>
</evidence>
<comment type="cofactor">
    <cofactor evidence="6">
        <name>Co(2+)</name>
        <dbReference type="ChEBI" id="CHEBI:48828"/>
    </cofactor>
    <cofactor evidence="6">
        <name>Zn(2+)</name>
        <dbReference type="ChEBI" id="CHEBI:29105"/>
    </cofactor>
    <cofactor evidence="6">
        <name>Mn(2+)</name>
        <dbReference type="ChEBI" id="CHEBI:29035"/>
    </cofactor>
    <cofactor evidence="6">
        <name>Fe(2+)</name>
        <dbReference type="ChEBI" id="CHEBI:29033"/>
    </cofactor>
    <text evidence="6">Binds 2 divalent metal cations per subunit. Has a high-affinity and a low affinity metal-binding site. The true nature of the physiological cofactor is under debate. The enzyme is active with cobalt, zinc, manganese or divalent iron ions. Most likely, methionine aminopeptidases function as mononuclear Fe(2+)-metalloproteases under physiological conditions, and the catalytically relevant metal-binding site has been assigned to the histidine-containing high-affinity site.</text>
</comment>
<organism evidence="9 10">
    <name type="scientific">Turneriella parva (strain ATCC BAA-1111 / DSM 21527 / NCTC 11395 / H)</name>
    <name type="common">Leptospira parva</name>
    <dbReference type="NCBI Taxonomy" id="869212"/>
    <lineage>
        <taxon>Bacteria</taxon>
        <taxon>Pseudomonadati</taxon>
        <taxon>Spirochaetota</taxon>
        <taxon>Spirochaetia</taxon>
        <taxon>Leptospirales</taxon>
        <taxon>Leptospiraceae</taxon>
        <taxon>Turneriella</taxon>
    </lineage>
</organism>
<feature type="domain" description="Peptidase M24" evidence="8">
    <location>
        <begin position="34"/>
        <end position="260"/>
    </location>
</feature>
<evidence type="ECO:0000256" key="2">
    <source>
        <dbReference type="ARBA" id="ARBA00022438"/>
    </source>
</evidence>
<comment type="subunit">
    <text evidence="6">Monomer.</text>
</comment>
<dbReference type="GO" id="GO:0004239">
    <property type="term" value="F:initiator methionyl aminopeptidase activity"/>
    <property type="evidence" value="ECO:0007669"/>
    <property type="project" value="UniProtKB-UniRule"/>
</dbReference>
<dbReference type="SUPFAM" id="SSF55920">
    <property type="entry name" value="Creatinase/aminopeptidase"/>
    <property type="match status" value="1"/>
</dbReference>
<comment type="function">
    <text evidence="1 6">Removes the N-terminal methionine from nascent proteins. The N-terminal methionine is often cleaved when the second residue in the primary sequence is small and uncharged (Met-Ala-, Cys, Gly, Pro, Ser, Thr, or Val). Requires deformylation of the N(alpha)-formylated initiator methionine before it can be hydrolyzed.</text>
</comment>
<dbReference type="InterPro" id="IPR001714">
    <property type="entry name" value="Pept_M24_MAP"/>
</dbReference>
<feature type="binding site" evidence="6">
    <location>
        <position position="116"/>
    </location>
    <ligand>
        <name>a divalent metal cation</name>
        <dbReference type="ChEBI" id="CHEBI:60240"/>
        <label>1</label>
    </ligand>
</feature>
<dbReference type="Proteomes" id="UP000006048">
    <property type="component" value="Chromosome"/>
</dbReference>
<dbReference type="Pfam" id="PF00557">
    <property type="entry name" value="Peptidase_M24"/>
    <property type="match status" value="1"/>
</dbReference>
<dbReference type="PANTHER" id="PTHR43330">
    <property type="entry name" value="METHIONINE AMINOPEPTIDASE"/>
    <property type="match status" value="1"/>
</dbReference>
<dbReference type="NCBIfam" id="TIGR00500">
    <property type="entry name" value="met_pdase_I"/>
    <property type="match status" value="1"/>
</dbReference>
<dbReference type="GO" id="GO:0070006">
    <property type="term" value="F:metalloaminopeptidase activity"/>
    <property type="evidence" value="ECO:0007669"/>
    <property type="project" value="UniProtKB-UniRule"/>
</dbReference>
<feature type="binding site" evidence="6">
    <location>
        <position position="223"/>
    </location>
    <ligand>
        <name>a divalent metal cation</name>
        <dbReference type="ChEBI" id="CHEBI:60240"/>
        <label>2</label>
        <note>catalytic</note>
    </ligand>
</feature>
<evidence type="ECO:0000259" key="8">
    <source>
        <dbReference type="Pfam" id="PF00557"/>
    </source>
</evidence>
<evidence type="ECO:0000256" key="1">
    <source>
        <dbReference type="ARBA" id="ARBA00002521"/>
    </source>
</evidence>
<dbReference type="Gene3D" id="3.90.230.10">
    <property type="entry name" value="Creatinase/methionine aminopeptidase superfamily"/>
    <property type="match status" value="1"/>
</dbReference>
<feature type="binding site" evidence="6">
    <location>
        <position position="127"/>
    </location>
    <ligand>
        <name>a divalent metal cation</name>
        <dbReference type="ChEBI" id="CHEBI:60240"/>
        <label>1</label>
    </ligand>
</feature>
<dbReference type="EMBL" id="CP002959">
    <property type="protein sequence ID" value="AFM13211.1"/>
    <property type="molecule type" value="Genomic_DNA"/>
</dbReference>
<gene>
    <name evidence="6" type="primary">map</name>
    <name evidence="9" type="ordered locus">Turpa_2571</name>
</gene>
<keyword evidence="4 6" id="KW-0479">Metal-binding</keyword>
<dbReference type="GO" id="GO:0005829">
    <property type="term" value="C:cytosol"/>
    <property type="evidence" value="ECO:0007669"/>
    <property type="project" value="TreeGrafter"/>
</dbReference>
<sequence>MAWVRPQRSLRQFKTWSECDVAVRIYTSKEVSQIMESGMIAFETHMRLKDHIKPGVSTADLDEVAREYIYSKSAKPAFLGLYGFPACICTCLNDSVVHGIPDKKTVIREGDVVSIDLGVSYNGYFSDTAWTWPVGEVTEEARQLITVTQQCMFKGIAEAKVDNRIGAIGEAVQKHAESNGFGVVRQLVGHGIGRAIHEEPQVPNYGRKKDGIKIRAGMVLAIEPMINAGTYDVYTDSDKWTVRTKDGKLSAHFEHTVAVTSTGPVICTMPKGANVNVFEMMGLETVGASA</sequence>
<feature type="binding site" evidence="6">
    <location>
        <position position="254"/>
    </location>
    <ligand>
        <name>a divalent metal cation</name>
        <dbReference type="ChEBI" id="CHEBI:60240"/>
        <label>1</label>
    </ligand>
</feature>
<evidence type="ECO:0000256" key="3">
    <source>
        <dbReference type="ARBA" id="ARBA00022670"/>
    </source>
</evidence>
<keyword evidence="2 6" id="KW-0031">Aminopeptidase</keyword>
<reference evidence="9 10" key="1">
    <citation type="submission" date="2012-06" db="EMBL/GenBank/DDBJ databases">
        <title>The complete chromosome of genome of Turneriella parva DSM 21527.</title>
        <authorList>
            <consortium name="US DOE Joint Genome Institute (JGI-PGF)"/>
            <person name="Lucas S."/>
            <person name="Han J."/>
            <person name="Lapidus A."/>
            <person name="Bruce D."/>
            <person name="Goodwin L."/>
            <person name="Pitluck S."/>
            <person name="Peters L."/>
            <person name="Kyrpides N."/>
            <person name="Mavromatis K."/>
            <person name="Ivanova N."/>
            <person name="Mikhailova N."/>
            <person name="Chertkov O."/>
            <person name="Detter J.C."/>
            <person name="Tapia R."/>
            <person name="Han C."/>
            <person name="Land M."/>
            <person name="Hauser L."/>
            <person name="Markowitz V."/>
            <person name="Cheng J.-F."/>
            <person name="Hugenholtz P."/>
            <person name="Woyke T."/>
            <person name="Wu D."/>
            <person name="Gronow S."/>
            <person name="Wellnitz S."/>
            <person name="Brambilla E."/>
            <person name="Klenk H.-P."/>
            <person name="Eisen J.A."/>
        </authorList>
    </citation>
    <scope>NUCLEOTIDE SEQUENCE [LARGE SCALE GENOMIC DNA]</scope>
    <source>
        <strain evidence="10">ATCC BAA-1111 / DSM 21527 / NCTC 11395 / H</strain>
    </source>
</reference>
<feature type="binding site" evidence="6">
    <location>
        <position position="254"/>
    </location>
    <ligand>
        <name>a divalent metal cation</name>
        <dbReference type="ChEBI" id="CHEBI:60240"/>
        <label>2</label>
        <note>catalytic</note>
    </ligand>
</feature>
<feature type="binding site" evidence="6">
    <location>
        <position position="98"/>
    </location>
    <ligand>
        <name>substrate</name>
    </ligand>
</feature>
<evidence type="ECO:0000256" key="6">
    <source>
        <dbReference type="HAMAP-Rule" id="MF_01974"/>
    </source>
</evidence>
<dbReference type="OrthoDB" id="9802055at2"/>
<feature type="binding site" evidence="6">
    <location>
        <position position="197"/>
    </location>
    <ligand>
        <name>substrate</name>
    </ligand>
</feature>
<dbReference type="PANTHER" id="PTHR43330:SF27">
    <property type="entry name" value="METHIONINE AMINOPEPTIDASE"/>
    <property type="match status" value="1"/>
</dbReference>
<dbReference type="HOGENOM" id="CLU_015857_0_1_12"/>
<dbReference type="GO" id="GO:0046872">
    <property type="term" value="F:metal ion binding"/>
    <property type="evidence" value="ECO:0007669"/>
    <property type="project" value="UniProtKB-UniRule"/>
</dbReference>
<keyword evidence="10" id="KW-1185">Reference proteome</keyword>
<comment type="catalytic activity">
    <reaction evidence="6 7">
        <text>Release of N-terminal amino acids, preferentially methionine, from peptides and arylamides.</text>
        <dbReference type="EC" id="3.4.11.18"/>
    </reaction>
</comment>
<protein>
    <recommendedName>
        <fullName evidence="6 7">Methionine aminopeptidase</fullName>
        <shortName evidence="6">MAP</shortName>
        <shortName evidence="6">MetAP</shortName>
        <ecNumber evidence="6 7">3.4.11.18</ecNumber>
    </recommendedName>
    <alternativeName>
        <fullName evidence="6">Peptidase M</fullName>
    </alternativeName>
</protein>
<evidence type="ECO:0000313" key="9">
    <source>
        <dbReference type="EMBL" id="AFM13211.1"/>
    </source>
</evidence>
<feature type="binding site" evidence="6">
    <location>
        <position position="127"/>
    </location>
    <ligand>
        <name>a divalent metal cation</name>
        <dbReference type="ChEBI" id="CHEBI:60240"/>
        <label>2</label>
        <note>catalytic</note>
    </ligand>
</feature>
<evidence type="ECO:0000256" key="4">
    <source>
        <dbReference type="ARBA" id="ARBA00022723"/>
    </source>
</evidence>
<dbReference type="InterPro" id="IPR002467">
    <property type="entry name" value="Pept_M24A_MAP1"/>
</dbReference>
<feature type="binding site" evidence="6">
    <location>
        <position position="190"/>
    </location>
    <ligand>
        <name>a divalent metal cation</name>
        <dbReference type="ChEBI" id="CHEBI:60240"/>
        <label>2</label>
        <note>catalytic</note>
    </ligand>
</feature>
<evidence type="ECO:0000313" key="10">
    <source>
        <dbReference type="Proteomes" id="UP000006048"/>
    </source>
</evidence>
<dbReference type="InterPro" id="IPR000994">
    <property type="entry name" value="Pept_M24"/>
</dbReference>
<dbReference type="KEGG" id="tpx:Turpa_2571"/>
<keyword evidence="3 6" id="KW-0645">Protease</keyword>
<evidence type="ECO:0000256" key="7">
    <source>
        <dbReference type="RuleBase" id="RU003653"/>
    </source>
</evidence>
<accession>I4B7F4</accession>
<dbReference type="PATRIC" id="fig|869212.3.peg.2588"/>
<dbReference type="InterPro" id="IPR036005">
    <property type="entry name" value="Creatinase/aminopeptidase-like"/>
</dbReference>
<dbReference type="STRING" id="869212.Turpa_2571"/>
<dbReference type="AlphaFoldDB" id="I4B7F4"/>
<dbReference type="EC" id="3.4.11.18" evidence="6 7"/>
<name>I4B7F4_TURPD</name>